<dbReference type="SUPFAM" id="SSF56747">
    <property type="entry name" value="Prim-pol domain"/>
    <property type="match status" value="1"/>
</dbReference>
<name>A0A7W5AK21_9ACTN</name>
<dbReference type="CDD" id="cd04859">
    <property type="entry name" value="Prim_Pol"/>
    <property type="match status" value="1"/>
</dbReference>
<organism evidence="2 3">
    <name type="scientific">Actinoplanes campanulatus</name>
    <dbReference type="NCBI Taxonomy" id="113559"/>
    <lineage>
        <taxon>Bacteria</taxon>
        <taxon>Bacillati</taxon>
        <taxon>Actinomycetota</taxon>
        <taxon>Actinomycetes</taxon>
        <taxon>Micromonosporales</taxon>
        <taxon>Micromonosporaceae</taxon>
        <taxon>Actinoplanes</taxon>
    </lineage>
</organism>
<reference evidence="2 3" key="1">
    <citation type="submission" date="2020-08" db="EMBL/GenBank/DDBJ databases">
        <title>Genomic Encyclopedia of Type Strains, Phase III (KMG-III): the genomes of soil and plant-associated and newly described type strains.</title>
        <authorList>
            <person name="Whitman W."/>
        </authorList>
    </citation>
    <scope>NUCLEOTIDE SEQUENCE [LARGE SCALE GENOMIC DNA]</scope>
    <source>
        <strain evidence="2 3">CECT 3287</strain>
    </source>
</reference>
<evidence type="ECO:0000313" key="2">
    <source>
        <dbReference type="EMBL" id="MBB3097723.1"/>
    </source>
</evidence>
<dbReference type="SMART" id="SM00943">
    <property type="entry name" value="Prim-Pol"/>
    <property type="match status" value="1"/>
</dbReference>
<dbReference type="AlphaFoldDB" id="A0A7W5AK21"/>
<feature type="domain" description="DNA primase/polymerase bifunctional N-terminal" evidence="1">
    <location>
        <begin position="26"/>
        <end position="192"/>
    </location>
</feature>
<evidence type="ECO:0000259" key="1">
    <source>
        <dbReference type="SMART" id="SM00943"/>
    </source>
</evidence>
<sequence>MATTTNSRPHSKRTARPADPNLRKAALWYARAGIPVLPLHTPTADGTCTCRNADSCESAGKHPRLRHGLHDASRDPGLIGSWWHQWPDANVGLATGTALDVCDMDTGAGLAAVLDTLDVVKPAAPMVRTGNGWHLWYASTGLPNRVGLLPGVDWRGAGGLVVAPPSVHVSGATYRFQQTWNGHALPDCPPPLRALVAAPAAPVTPTAETITQFGRYARAALDGELQRIRQAPAPVYSGGTRITGGERNNTLHLAAFRLGQLSARGHVDEASVHRELTAAAVQTGLSLAEAQRTIDSGWRAGRDRPRR</sequence>
<dbReference type="RefSeq" id="WP_183223120.1">
    <property type="nucleotide sequence ID" value="NZ_BMPW01000019.1"/>
</dbReference>
<dbReference type="Pfam" id="PF09250">
    <property type="entry name" value="Prim-Pol"/>
    <property type="match status" value="1"/>
</dbReference>
<keyword evidence="3" id="KW-1185">Reference proteome</keyword>
<comment type="caution">
    <text evidence="2">The sequence shown here is derived from an EMBL/GenBank/DDBJ whole genome shotgun (WGS) entry which is preliminary data.</text>
</comment>
<proteinExistence type="predicted"/>
<gene>
    <name evidence="2" type="ORF">FHR83_005407</name>
</gene>
<dbReference type="InterPro" id="IPR015330">
    <property type="entry name" value="DNA_primase/pol_bifunc_N"/>
</dbReference>
<dbReference type="EMBL" id="JACHXF010000012">
    <property type="protein sequence ID" value="MBB3097723.1"/>
    <property type="molecule type" value="Genomic_DNA"/>
</dbReference>
<accession>A0A7W5AK21</accession>
<evidence type="ECO:0000313" key="3">
    <source>
        <dbReference type="Proteomes" id="UP000590749"/>
    </source>
</evidence>
<dbReference type="Proteomes" id="UP000590749">
    <property type="component" value="Unassembled WGS sequence"/>
</dbReference>
<protein>
    <recommendedName>
        <fullName evidence="1">DNA primase/polymerase bifunctional N-terminal domain-containing protein</fullName>
    </recommendedName>
</protein>